<organism evidence="1 2">
    <name type="scientific">Mucor flavus</name>
    <dbReference type="NCBI Taxonomy" id="439312"/>
    <lineage>
        <taxon>Eukaryota</taxon>
        <taxon>Fungi</taxon>
        <taxon>Fungi incertae sedis</taxon>
        <taxon>Mucoromycota</taxon>
        <taxon>Mucoromycotina</taxon>
        <taxon>Mucoromycetes</taxon>
        <taxon>Mucorales</taxon>
        <taxon>Mucorineae</taxon>
        <taxon>Mucoraceae</taxon>
        <taxon>Mucor</taxon>
    </lineage>
</organism>
<evidence type="ECO:0000313" key="2">
    <source>
        <dbReference type="Proteomes" id="UP001473302"/>
    </source>
</evidence>
<proteinExistence type="predicted"/>
<accession>A0ABP9YN30</accession>
<keyword evidence="2" id="KW-1185">Reference proteome</keyword>
<evidence type="ECO:0000313" key="1">
    <source>
        <dbReference type="EMBL" id="GAA5808273.1"/>
    </source>
</evidence>
<dbReference type="EMBL" id="BAABUK010000003">
    <property type="protein sequence ID" value="GAA5808273.1"/>
    <property type="molecule type" value="Genomic_DNA"/>
</dbReference>
<dbReference type="Proteomes" id="UP001473302">
    <property type="component" value="Unassembled WGS sequence"/>
</dbReference>
<comment type="caution">
    <text evidence="1">The sequence shown here is derived from an EMBL/GenBank/DDBJ whole genome shotgun (WGS) entry which is preliminary data.</text>
</comment>
<protein>
    <submittedName>
        <fullName evidence="1">Uncharacterized protein</fullName>
    </submittedName>
</protein>
<name>A0ABP9YN30_9FUNG</name>
<sequence length="299" mass="34924">MLTSEKVQSKLKEALLRKDVPETSQVKRQKRVPPIYNDLYYLDGVRKSVGTVIKDHAITSNIIDYKINYFKTLTMNNVIDISNSSSGSQLDLFTAEHQELIIKSLSSKHRQQSMRDTVEFDRIIEKYSAVEDNNRFLRKYIEETENVKNGDKNKRIYLRILESMAHHRYLYDHEEDNSEADCVNKLYSSMMEACFQGYTPKIVLRVTFPSITCVVEYAKKYSEGEYYKDKVKIVLCSIIYFRNLLKKTNNCDIEISDDNFQTRRGNVNKSWFVLEKVADSGYTPKCRTCKGRGNQKLCQ</sequence>
<reference evidence="1 2" key="1">
    <citation type="submission" date="2024-04" db="EMBL/GenBank/DDBJ databases">
        <title>genome sequences of Mucor flavus KT1a and Helicostylum pulchrum KT1b strains isolated from the surface of a dry-aged beef.</title>
        <authorList>
            <person name="Toyotome T."/>
            <person name="Hosono M."/>
            <person name="Torimaru M."/>
            <person name="Fukuda K."/>
            <person name="Mikami N."/>
        </authorList>
    </citation>
    <scope>NUCLEOTIDE SEQUENCE [LARGE SCALE GENOMIC DNA]</scope>
    <source>
        <strain evidence="1 2">KT1a</strain>
    </source>
</reference>
<gene>
    <name evidence="1" type="ORF">MFLAVUS_001662</name>
</gene>